<feature type="non-terminal residue" evidence="2">
    <location>
        <position position="422"/>
    </location>
</feature>
<reference evidence="2" key="1">
    <citation type="submission" date="2022-07" db="EMBL/GenBank/DDBJ databases">
        <title>Phylogenomic reconstructions and comparative analyses of Kickxellomycotina fungi.</title>
        <authorList>
            <person name="Reynolds N.K."/>
            <person name="Stajich J.E."/>
            <person name="Barry K."/>
            <person name="Grigoriev I.V."/>
            <person name="Crous P."/>
            <person name="Smith M.E."/>
        </authorList>
    </citation>
    <scope>NUCLEOTIDE SEQUENCE</scope>
    <source>
        <strain evidence="2">NBRC 105414</strain>
    </source>
</reference>
<dbReference type="EMBL" id="JANBUL010000365">
    <property type="protein sequence ID" value="KAJ2776404.1"/>
    <property type="molecule type" value="Genomic_DNA"/>
</dbReference>
<feature type="region of interest" description="Disordered" evidence="1">
    <location>
        <begin position="83"/>
        <end position="127"/>
    </location>
</feature>
<feature type="compositionally biased region" description="Low complexity" evidence="1">
    <location>
        <begin position="86"/>
        <end position="126"/>
    </location>
</feature>
<feature type="region of interest" description="Disordered" evidence="1">
    <location>
        <begin position="1"/>
        <end position="24"/>
    </location>
</feature>
<accession>A0A9W8LDW2</accession>
<feature type="compositionally biased region" description="Acidic residues" evidence="1">
    <location>
        <begin position="320"/>
        <end position="343"/>
    </location>
</feature>
<feature type="compositionally biased region" description="Acidic residues" evidence="1">
    <location>
        <begin position="389"/>
        <end position="412"/>
    </location>
</feature>
<keyword evidence="3" id="KW-1185">Reference proteome</keyword>
<feature type="compositionally biased region" description="Acidic residues" evidence="1">
    <location>
        <begin position="283"/>
        <end position="309"/>
    </location>
</feature>
<feature type="region of interest" description="Disordered" evidence="1">
    <location>
        <begin position="145"/>
        <end position="239"/>
    </location>
</feature>
<name>A0A9W8LDW2_9FUNG</name>
<evidence type="ECO:0000313" key="3">
    <source>
        <dbReference type="Proteomes" id="UP001140217"/>
    </source>
</evidence>
<dbReference type="AlphaFoldDB" id="A0A9W8LDW2"/>
<evidence type="ECO:0000313" key="2">
    <source>
        <dbReference type="EMBL" id="KAJ2776404.1"/>
    </source>
</evidence>
<feature type="compositionally biased region" description="Acidic residues" evidence="1">
    <location>
        <begin position="358"/>
        <end position="373"/>
    </location>
</feature>
<organism evidence="2 3">
    <name type="scientific">Coemansia javaensis</name>
    <dbReference type="NCBI Taxonomy" id="2761396"/>
    <lineage>
        <taxon>Eukaryota</taxon>
        <taxon>Fungi</taxon>
        <taxon>Fungi incertae sedis</taxon>
        <taxon>Zoopagomycota</taxon>
        <taxon>Kickxellomycotina</taxon>
        <taxon>Kickxellomycetes</taxon>
        <taxon>Kickxellales</taxon>
        <taxon>Kickxellaceae</taxon>
        <taxon>Coemansia</taxon>
    </lineage>
</organism>
<feature type="compositionally biased region" description="Low complexity" evidence="1">
    <location>
        <begin position="270"/>
        <end position="282"/>
    </location>
</feature>
<proteinExistence type="predicted"/>
<feature type="compositionally biased region" description="Basic and acidic residues" evidence="1">
    <location>
        <begin position="147"/>
        <end position="163"/>
    </location>
</feature>
<feature type="compositionally biased region" description="Acidic residues" evidence="1">
    <location>
        <begin position="188"/>
        <end position="224"/>
    </location>
</feature>
<dbReference type="Proteomes" id="UP001140217">
    <property type="component" value="Unassembled WGS sequence"/>
</dbReference>
<protein>
    <submittedName>
        <fullName evidence="2">Uncharacterized protein</fullName>
    </submittedName>
</protein>
<gene>
    <name evidence="2" type="ORF">H4R18_005692</name>
</gene>
<evidence type="ECO:0000256" key="1">
    <source>
        <dbReference type="SAM" id="MobiDB-lite"/>
    </source>
</evidence>
<sequence length="422" mass="43192">MGDGRSAKQQHAKSARHVPYARTARAARAHSFADAVAGLCDRLSRPLFGRSSARGGLAAAAADDAFSVPWHVVDRETAMLREELRSAQSAAEEAPPSDGGEPVAAASSSEPPAAAASSEPPAAASPYESVFDTARAIAESRAIAEAASKDGKAADAAPDDSKPADAAPNDSKPADAAAAAAAAAAASDTDDDDDDEDYVPNITEDDAEEDILEAEIEPIDESEEVMTLPPQQTTASGASLSVSQIAELFERRNAPVAEQSADISVEDEPSSSSSSNGNSGNGSDDDNAKEDECAEEEAIMPDEIDEPQEDSDHPASLPEEGGDDEVELEVSEAEDSAGDEAEDGGGGGDSAQQAEVDVVVEEIGSDGSEEGACEEPASIAPGDSASDNAEPELEQDSDQELAVEVESDEEGEATQPLPESPA</sequence>
<feature type="compositionally biased region" description="Low complexity" evidence="1">
    <location>
        <begin position="164"/>
        <end position="187"/>
    </location>
</feature>
<feature type="region of interest" description="Disordered" evidence="1">
    <location>
        <begin position="251"/>
        <end position="422"/>
    </location>
</feature>
<feature type="compositionally biased region" description="Polar residues" evidence="1">
    <location>
        <begin position="229"/>
        <end position="239"/>
    </location>
</feature>
<comment type="caution">
    <text evidence="2">The sequence shown here is derived from an EMBL/GenBank/DDBJ whole genome shotgun (WGS) entry which is preliminary data.</text>
</comment>